<dbReference type="EMBL" id="JABTTY010000001">
    <property type="protein sequence ID" value="MBE7525476.1"/>
    <property type="molecule type" value="Genomic_DNA"/>
</dbReference>
<sequence length="214" mass="24048">MASYFSCTIGEEQQFRVALSKGGLTKELVQVVGNDSNLGRVMVEALKAELAKNDEPAIVTFNAVPVDYAIRPTDDFSKLFDLVSDGYVKATNWQRDKSCRDVSTKGQAELTFELVHFNKIMATKDVLEVLDSISLRPATLEELVSFSLKHPELQREFWIAGLGSYCRWPSDRSVPVLRRTGDKRGLSLDWGDLGDSWRKDDRFLAVHKTEETAA</sequence>
<evidence type="ECO:0000313" key="2">
    <source>
        <dbReference type="Proteomes" id="UP000710385"/>
    </source>
</evidence>
<organism evidence="1 2">
    <name type="scientific">candidate division WWE3 bacterium</name>
    <dbReference type="NCBI Taxonomy" id="2053526"/>
    <lineage>
        <taxon>Bacteria</taxon>
        <taxon>Katanobacteria</taxon>
    </lineage>
</organism>
<gene>
    <name evidence="1" type="ORF">HS096_03785</name>
</gene>
<accession>A0A928Y6W1</accession>
<dbReference type="AlphaFoldDB" id="A0A928Y6W1"/>
<protein>
    <submittedName>
        <fullName evidence="1">Uncharacterized protein</fullName>
    </submittedName>
</protein>
<dbReference type="Proteomes" id="UP000710385">
    <property type="component" value="Unassembled WGS sequence"/>
</dbReference>
<comment type="caution">
    <text evidence="1">The sequence shown here is derived from an EMBL/GenBank/DDBJ whole genome shotgun (WGS) entry which is preliminary data.</text>
</comment>
<name>A0A928Y6W1_UNCKA</name>
<reference evidence="1" key="1">
    <citation type="submission" date="2020-05" db="EMBL/GenBank/DDBJ databases">
        <title>High-Quality Genomes of Partial-Nitritation/Anammox System by Hierarchical Clustering Based Hybrid Assembly.</title>
        <authorList>
            <person name="Liu L."/>
            <person name="Wang Y."/>
            <person name="Che Y."/>
            <person name="Chen Y."/>
            <person name="Xia Y."/>
            <person name="Luo R."/>
            <person name="Cheng S.H."/>
            <person name="Zheng C."/>
            <person name="Zhang T."/>
        </authorList>
    </citation>
    <scope>NUCLEOTIDE SEQUENCE</scope>
    <source>
        <strain evidence="1">H1_PAT1</strain>
    </source>
</reference>
<evidence type="ECO:0000313" key="1">
    <source>
        <dbReference type="EMBL" id="MBE7525476.1"/>
    </source>
</evidence>
<proteinExistence type="predicted"/>